<reference evidence="5 6" key="1">
    <citation type="journal article" date="2019" name="Emerg. Microbes Infect.">
        <title>Comprehensive subspecies identification of 175 nontuberculous mycobacteria species based on 7547 genomic profiles.</title>
        <authorList>
            <person name="Matsumoto Y."/>
            <person name="Kinjo T."/>
            <person name="Motooka D."/>
            <person name="Nabeya D."/>
            <person name="Jung N."/>
            <person name="Uechi K."/>
            <person name="Horii T."/>
            <person name="Iida T."/>
            <person name="Fujita J."/>
            <person name="Nakamura S."/>
        </authorList>
    </citation>
    <scope>NUCLEOTIDE SEQUENCE [LARGE SCALE GENOMIC DNA]</scope>
    <source>
        <strain evidence="5 6">JCM 12272</strain>
    </source>
</reference>
<sequence>MSEYMNAKLGQPDQQGQDPSPPTRRVVAVVELLADRAGSHLTLAEICRELGISRSTGHAILTTLCSCDWVLRDPLSGRYSLGAGLPSTSLPAAPLSRLLREPLRKLCSAMGMAACISELRDGSLAVIESAAPGATRPPVQAGVRLPFVAPFGREFVAWAPAAVGDEWMAAAGPVNDVFRARVPKVLKEIQKRGYGIERLSDPLLNVFAALLALEGTTAPDPVAARLAGAVGDLTIIDFLPGELNKIAQHPLATISAPIFDAHGHVVMSVSAQPYEQLTVEEMRDVGARVVEFAEHASSLVAQHAPATQGAPASTQPGKNVTADT</sequence>
<dbReference type="PANTHER" id="PTHR30136:SF8">
    <property type="entry name" value="TRANSCRIPTIONAL REGULATORY PROTEIN"/>
    <property type="match status" value="1"/>
</dbReference>
<protein>
    <submittedName>
        <fullName evidence="5">Putative regulatory protein, IclR family</fullName>
    </submittedName>
</protein>
<gene>
    <name evidence="5" type="ORF">MALV_29300</name>
</gene>
<dbReference type="SUPFAM" id="SSF46785">
    <property type="entry name" value="Winged helix' DNA-binding domain"/>
    <property type="match status" value="1"/>
</dbReference>
<dbReference type="GO" id="GO:0003700">
    <property type="term" value="F:DNA-binding transcription factor activity"/>
    <property type="evidence" value="ECO:0007669"/>
    <property type="project" value="TreeGrafter"/>
</dbReference>
<dbReference type="GO" id="GO:0003677">
    <property type="term" value="F:DNA binding"/>
    <property type="evidence" value="ECO:0007669"/>
    <property type="project" value="InterPro"/>
</dbReference>
<dbReference type="InterPro" id="IPR036390">
    <property type="entry name" value="WH_DNA-bd_sf"/>
</dbReference>
<keyword evidence="1" id="KW-0805">Transcription regulation</keyword>
<dbReference type="PROSITE" id="PS51077">
    <property type="entry name" value="HTH_ICLR"/>
    <property type="match status" value="1"/>
</dbReference>
<evidence type="ECO:0000256" key="1">
    <source>
        <dbReference type="ARBA" id="ARBA00023015"/>
    </source>
</evidence>
<feature type="region of interest" description="Disordered" evidence="3">
    <location>
        <begin position="1"/>
        <end position="23"/>
    </location>
</feature>
<dbReference type="InterPro" id="IPR036388">
    <property type="entry name" value="WH-like_DNA-bd_sf"/>
</dbReference>
<dbReference type="Pfam" id="PF09339">
    <property type="entry name" value="HTH_IclR"/>
    <property type="match status" value="1"/>
</dbReference>
<dbReference type="KEGG" id="malv:MALV_29300"/>
<dbReference type="PANTHER" id="PTHR30136">
    <property type="entry name" value="HELIX-TURN-HELIX TRANSCRIPTIONAL REGULATOR, ICLR FAMILY"/>
    <property type="match status" value="1"/>
</dbReference>
<evidence type="ECO:0000256" key="3">
    <source>
        <dbReference type="SAM" id="MobiDB-lite"/>
    </source>
</evidence>
<organism evidence="5 6">
    <name type="scientific">Mycolicibacterium alvei</name>
    <dbReference type="NCBI Taxonomy" id="67081"/>
    <lineage>
        <taxon>Bacteria</taxon>
        <taxon>Bacillati</taxon>
        <taxon>Actinomycetota</taxon>
        <taxon>Actinomycetes</taxon>
        <taxon>Mycobacteriales</taxon>
        <taxon>Mycobacteriaceae</taxon>
        <taxon>Mycolicibacterium</taxon>
    </lineage>
</organism>
<dbReference type="InterPro" id="IPR050707">
    <property type="entry name" value="HTH_MetabolicPath_Reg"/>
</dbReference>
<dbReference type="Gene3D" id="3.30.450.40">
    <property type="match status" value="1"/>
</dbReference>
<dbReference type="GO" id="GO:0045892">
    <property type="term" value="P:negative regulation of DNA-templated transcription"/>
    <property type="evidence" value="ECO:0007669"/>
    <property type="project" value="TreeGrafter"/>
</dbReference>
<keyword evidence="6" id="KW-1185">Reference proteome</keyword>
<evidence type="ECO:0000259" key="4">
    <source>
        <dbReference type="PROSITE" id="PS51077"/>
    </source>
</evidence>
<dbReference type="AlphaFoldDB" id="A0A6N4UV50"/>
<name>A0A6N4UV50_9MYCO</name>
<dbReference type="SUPFAM" id="SSF55781">
    <property type="entry name" value="GAF domain-like"/>
    <property type="match status" value="1"/>
</dbReference>
<accession>A0A6N4UV50</accession>
<feature type="domain" description="HTH iclR-type" evidence="4">
    <location>
        <begin position="20"/>
        <end position="83"/>
    </location>
</feature>
<proteinExistence type="predicted"/>
<dbReference type="Proteomes" id="UP000466906">
    <property type="component" value="Chromosome"/>
</dbReference>
<dbReference type="EMBL" id="AP022565">
    <property type="protein sequence ID" value="BBX27805.1"/>
    <property type="molecule type" value="Genomic_DNA"/>
</dbReference>
<dbReference type="InterPro" id="IPR029016">
    <property type="entry name" value="GAF-like_dom_sf"/>
</dbReference>
<feature type="compositionally biased region" description="Polar residues" evidence="3">
    <location>
        <begin position="310"/>
        <end position="324"/>
    </location>
</feature>
<feature type="region of interest" description="Disordered" evidence="3">
    <location>
        <begin position="302"/>
        <end position="324"/>
    </location>
</feature>
<evidence type="ECO:0000313" key="6">
    <source>
        <dbReference type="Proteomes" id="UP000466906"/>
    </source>
</evidence>
<evidence type="ECO:0000313" key="5">
    <source>
        <dbReference type="EMBL" id="BBX27805.1"/>
    </source>
</evidence>
<dbReference type="SMART" id="SM00346">
    <property type="entry name" value="HTH_ICLR"/>
    <property type="match status" value="1"/>
</dbReference>
<dbReference type="InterPro" id="IPR005471">
    <property type="entry name" value="Tscrpt_reg_IclR_N"/>
</dbReference>
<evidence type="ECO:0000256" key="2">
    <source>
        <dbReference type="ARBA" id="ARBA00023163"/>
    </source>
</evidence>
<keyword evidence="2" id="KW-0804">Transcription</keyword>
<dbReference type="Gene3D" id="1.10.10.10">
    <property type="entry name" value="Winged helix-like DNA-binding domain superfamily/Winged helix DNA-binding domain"/>
    <property type="match status" value="1"/>
</dbReference>